<comment type="caution">
    <text evidence="2">The sequence shown here is derived from an EMBL/GenBank/DDBJ whole genome shotgun (WGS) entry which is preliminary data.</text>
</comment>
<dbReference type="AlphaFoldDB" id="X1PIW3"/>
<accession>X1PIW3</accession>
<name>X1PIW3_9ZZZZ</name>
<reference evidence="2" key="1">
    <citation type="journal article" date="2014" name="Front. Microbiol.">
        <title>High frequency of phylogenetically diverse reductive dehalogenase-homologous genes in deep subseafloor sedimentary metagenomes.</title>
        <authorList>
            <person name="Kawai M."/>
            <person name="Futagami T."/>
            <person name="Toyoda A."/>
            <person name="Takaki Y."/>
            <person name="Nishi S."/>
            <person name="Hori S."/>
            <person name="Arai W."/>
            <person name="Tsubouchi T."/>
            <person name="Morono Y."/>
            <person name="Uchiyama I."/>
            <person name="Ito T."/>
            <person name="Fujiyama A."/>
            <person name="Inagaki F."/>
            <person name="Takami H."/>
        </authorList>
    </citation>
    <scope>NUCLEOTIDE SEQUENCE</scope>
    <source>
        <strain evidence="2">Expedition CK06-06</strain>
    </source>
</reference>
<evidence type="ECO:0000313" key="2">
    <source>
        <dbReference type="EMBL" id="GAI30814.1"/>
    </source>
</evidence>
<protein>
    <submittedName>
        <fullName evidence="2">Uncharacterized protein</fullName>
    </submittedName>
</protein>
<organism evidence="2">
    <name type="scientific">marine sediment metagenome</name>
    <dbReference type="NCBI Taxonomy" id="412755"/>
    <lineage>
        <taxon>unclassified sequences</taxon>
        <taxon>metagenomes</taxon>
        <taxon>ecological metagenomes</taxon>
    </lineage>
</organism>
<feature type="region of interest" description="Disordered" evidence="1">
    <location>
        <begin position="34"/>
        <end position="56"/>
    </location>
</feature>
<sequence>AYGLYDSPRELLCWKDNVAHIKLFGQERLVQHIPEEKKDNDADKMIEELESVSEGR</sequence>
<evidence type="ECO:0000256" key="1">
    <source>
        <dbReference type="SAM" id="MobiDB-lite"/>
    </source>
</evidence>
<dbReference type="EMBL" id="BARV01020766">
    <property type="protein sequence ID" value="GAI30814.1"/>
    <property type="molecule type" value="Genomic_DNA"/>
</dbReference>
<feature type="non-terminal residue" evidence="2">
    <location>
        <position position="1"/>
    </location>
</feature>
<gene>
    <name evidence="2" type="ORF">S06H3_34574</name>
</gene>
<proteinExistence type="predicted"/>